<evidence type="ECO:0000256" key="1">
    <source>
        <dbReference type="ARBA" id="ARBA00004718"/>
    </source>
</evidence>
<sequence>MIAGILGNVGGREAAEECSKRKKSTNVILANIKTSTPHLPRHPPLDSRTPVLSLKTRSLLSYLACRTPFPPAPAQALRLPNRPLTAPALRDTPTNNTTVFASLNLAFSRSLPYPPLGRRAVGWGPIVNKPAPVSSSPHSTIRVKMAQAQITEIATLVAQMKVPQLKDVLRELHEKISGNKATLQARIYSFANTDTASAALVRNTCRTILQQDSGTALTPSSISRIKFTNISPGHTSLSAGRPSSLAPSLLHDVFVSAVSPLASKRDKLKFKASPFYEFVERVGDLKVVDGLIFRTLLFQTTITIPHPAPIYELLYFVTAIDDQSLARGAIATVEYPSLTSIFMNGNELPRSKYAGLKGKSWTAQPANITKHTRMKPGLKMNRVELLFAPHSNLKVEVECLWGASNSCELGPGWADRYYVIVDLVRKITVDDIVKRIETHNIISREAILEE</sequence>
<evidence type="ECO:0000256" key="2">
    <source>
        <dbReference type="ARBA" id="ARBA00005383"/>
    </source>
</evidence>
<keyword evidence="6" id="KW-1185">Reference proteome</keyword>
<comment type="pathway">
    <text evidence="1">Protein modification; protein sumoylation.</text>
</comment>
<dbReference type="InterPro" id="IPR023321">
    <property type="entry name" value="PINIT"/>
</dbReference>
<dbReference type="PROSITE" id="PS50800">
    <property type="entry name" value="SAP"/>
    <property type="match status" value="1"/>
</dbReference>
<reference evidence="6" key="1">
    <citation type="journal article" date="2018" name="Nat. Microbiol.">
        <title>Leveraging single-cell genomics to expand the fungal tree of life.</title>
        <authorList>
            <person name="Ahrendt S.R."/>
            <person name="Quandt C.A."/>
            <person name="Ciobanu D."/>
            <person name="Clum A."/>
            <person name="Salamov A."/>
            <person name="Andreopoulos B."/>
            <person name="Cheng J.F."/>
            <person name="Woyke T."/>
            <person name="Pelin A."/>
            <person name="Henrissat B."/>
            <person name="Reynolds N.K."/>
            <person name="Benny G.L."/>
            <person name="Smith M.E."/>
            <person name="James T.Y."/>
            <person name="Grigoriev I.V."/>
        </authorList>
    </citation>
    <scope>NUCLEOTIDE SEQUENCE [LARGE SCALE GENOMIC DNA]</scope>
</reference>
<feature type="domain" description="PINIT" evidence="4">
    <location>
        <begin position="256"/>
        <end position="427"/>
    </location>
</feature>
<feature type="domain" description="SAP" evidence="3">
    <location>
        <begin position="157"/>
        <end position="191"/>
    </location>
</feature>
<evidence type="ECO:0000259" key="4">
    <source>
        <dbReference type="PROSITE" id="PS51466"/>
    </source>
</evidence>
<gene>
    <name evidence="5" type="ORF">BDK51DRAFT_27310</name>
</gene>
<dbReference type="PROSITE" id="PS51466">
    <property type="entry name" value="PINIT"/>
    <property type="match status" value="1"/>
</dbReference>
<proteinExistence type="inferred from homology"/>
<dbReference type="UniPathway" id="UPA00886"/>
<name>A0A4P9WEN2_9FUNG</name>
<organism evidence="5 6">
    <name type="scientific">Blyttiomyces helicus</name>
    <dbReference type="NCBI Taxonomy" id="388810"/>
    <lineage>
        <taxon>Eukaryota</taxon>
        <taxon>Fungi</taxon>
        <taxon>Fungi incertae sedis</taxon>
        <taxon>Chytridiomycota</taxon>
        <taxon>Chytridiomycota incertae sedis</taxon>
        <taxon>Chytridiomycetes</taxon>
        <taxon>Chytridiomycetes incertae sedis</taxon>
        <taxon>Blyttiomyces</taxon>
    </lineage>
</organism>
<feature type="non-terminal residue" evidence="5">
    <location>
        <position position="450"/>
    </location>
</feature>
<evidence type="ECO:0000259" key="3">
    <source>
        <dbReference type="PROSITE" id="PS50800"/>
    </source>
</evidence>
<evidence type="ECO:0000313" key="6">
    <source>
        <dbReference type="Proteomes" id="UP000269721"/>
    </source>
</evidence>
<dbReference type="OrthoDB" id="28127at2759"/>
<dbReference type="AlphaFoldDB" id="A0A4P9WEN2"/>
<evidence type="ECO:0000313" key="5">
    <source>
        <dbReference type="EMBL" id="RKO90173.1"/>
    </source>
</evidence>
<protein>
    <recommendedName>
        <fullName evidence="7">SAP domain-containing protein</fullName>
    </recommendedName>
</protein>
<dbReference type="Pfam" id="PF02037">
    <property type="entry name" value="SAP"/>
    <property type="match status" value="1"/>
</dbReference>
<dbReference type="InterPro" id="IPR038654">
    <property type="entry name" value="PINIT_sf"/>
</dbReference>
<dbReference type="Proteomes" id="UP000269721">
    <property type="component" value="Unassembled WGS sequence"/>
</dbReference>
<dbReference type="InterPro" id="IPR003034">
    <property type="entry name" value="SAP_dom"/>
</dbReference>
<accession>A0A4P9WEN2</accession>
<dbReference type="EMBL" id="KZ995691">
    <property type="protein sequence ID" value="RKO90173.1"/>
    <property type="molecule type" value="Genomic_DNA"/>
</dbReference>
<dbReference type="SUPFAM" id="SSF68906">
    <property type="entry name" value="SAP domain"/>
    <property type="match status" value="1"/>
</dbReference>
<dbReference type="Pfam" id="PF14324">
    <property type="entry name" value="PINIT"/>
    <property type="match status" value="1"/>
</dbReference>
<dbReference type="InterPro" id="IPR036361">
    <property type="entry name" value="SAP_dom_sf"/>
</dbReference>
<comment type="similarity">
    <text evidence="2">Belongs to the PIAS family.</text>
</comment>
<dbReference type="Gene3D" id="2.60.120.780">
    <property type="entry name" value="PINIT domain"/>
    <property type="match status" value="1"/>
</dbReference>
<evidence type="ECO:0008006" key="7">
    <source>
        <dbReference type="Google" id="ProtNLM"/>
    </source>
</evidence>
<dbReference type="GO" id="GO:0016925">
    <property type="term" value="P:protein sumoylation"/>
    <property type="evidence" value="ECO:0007669"/>
    <property type="project" value="UniProtKB-UniPathway"/>
</dbReference>
<dbReference type="SMART" id="SM00513">
    <property type="entry name" value="SAP"/>
    <property type="match status" value="1"/>
</dbReference>